<dbReference type="GO" id="GO:0003824">
    <property type="term" value="F:catalytic activity"/>
    <property type="evidence" value="ECO:0007669"/>
    <property type="project" value="UniProtKB-ARBA"/>
</dbReference>
<dbReference type="EMBL" id="SYUW01000026">
    <property type="protein sequence ID" value="TKF25918.1"/>
    <property type="molecule type" value="Genomic_DNA"/>
</dbReference>
<name>A0A4V5R5K5_9VIBR</name>
<organism evidence="3 4">
    <name type="scientific">Vibrio kanaloae</name>
    <dbReference type="NCBI Taxonomy" id="170673"/>
    <lineage>
        <taxon>Bacteria</taxon>
        <taxon>Pseudomonadati</taxon>
        <taxon>Pseudomonadota</taxon>
        <taxon>Gammaproteobacteria</taxon>
        <taxon>Vibrionales</taxon>
        <taxon>Vibrionaceae</taxon>
        <taxon>Vibrio</taxon>
    </lineage>
</organism>
<keyword evidence="1" id="KW-0067">ATP-binding</keyword>
<evidence type="ECO:0000313" key="4">
    <source>
        <dbReference type="Proteomes" id="UP000305234"/>
    </source>
</evidence>
<dbReference type="SUPFAM" id="SSF56059">
    <property type="entry name" value="Glutathione synthetase ATP-binding domain-like"/>
    <property type="match status" value="1"/>
</dbReference>
<reference evidence="3 4" key="1">
    <citation type="submission" date="2019-04" db="EMBL/GenBank/DDBJ databases">
        <title>A reverse ecology approach based on a biological definition of microbial populations.</title>
        <authorList>
            <person name="Arevalo P."/>
            <person name="Vaninsberghe D."/>
            <person name="Elsherbini J."/>
            <person name="Gore J."/>
            <person name="Polz M."/>
        </authorList>
    </citation>
    <scope>NUCLEOTIDE SEQUENCE [LARGE SCALE GENOMIC DNA]</scope>
    <source>
        <strain evidence="3 4">10N.261.46.E4</strain>
    </source>
</reference>
<protein>
    <recommendedName>
        <fullName evidence="2">ATP-grasp domain-containing protein</fullName>
    </recommendedName>
</protein>
<proteinExistence type="predicted"/>
<dbReference type="AlphaFoldDB" id="A0A4V5R5K5"/>
<evidence type="ECO:0000259" key="2">
    <source>
        <dbReference type="PROSITE" id="PS50975"/>
    </source>
</evidence>
<dbReference type="RefSeq" id="WP_136998036.1">
    <property type="nucleotide sequence ID" value="NZ_SYUW01000026.1"/>
</dbReference>
<accession>A0A4V5R5K5</accession>
<dbReference type="GO" id="GO:0046872">
    <property type="term" value="F:metal ion binding"/>
    <property type="evidence" value="ECO:0007669"/>
    <property type="project" value="InterPro"/>
</dbReference>
<dbReference type="InterPro" id="IPR011761">
    <property type="entry name" value="ATP-grasp"/>
</dbReference>
<dbReference type="Proteomes" id="UP000305234">
    <property type="component" value="Unassembled WGS sequence"/>
</dbReference>
<comment type="caution">
    <text evidence="3">The sequence shown here is derived from an EMBL/GenBank/DDBJ whole genome shotgun (WGS) entry which is preliminary data.</text>
</comment>
<feature type="domain" description="ATP-grasp" evidence="2">
    <location>
        <begin position="96"/>
        <end position="150"/>
    </location>
</feature>
<dbReference type="InterPro" id="IPR013815">
    <property type="entry name" value="ATP_grasp_subdomain_1"/>
</dbReference>
<dbReference type="Gene3D" id="3.30.1490.20">
    <property type="entry name" value="ATP-grasp fold, A domain"/>
    <property type="match status" value="1"/>
</dbReference>
<sequence>MKFGICASSDASEKAMVNACIENNVSYKVIDLLSNDWFKNCDDSSISGFLIQPPCNYEEHKQIYDERAYVIINLLKKETYPSFDELYVYENKRNMSYWCEAYDLPYPKTSIFTNLDSVKSFLTSVEYPLVSKSNVGAGGTSVRIIRSHSEALSVAKKIFGRFHPEFSFGYTPLGYKGKIPFPRIGRTQKHYMICQEFLSIKWEWRIVRIGDSYFGHQKLLGENNKASGSLLVGWEKPPIELLELVRDFTEQSSFRTVALDIFETHDESFYVNEIQPLIGAHAPSQMYIDGTPGRYRYINNNFLFESGEFGKNKCWDLRVEDFIKQLKGK</sequence>
<dbReference type="GO" id="GO:0005524">
    <property type="term" value="F:ATP binding"/>
    <property type="evidence" value="ECO:0007669"/>
    <property type="project" value="UniProtKB-UniRule"/>
</dbReference>
<evidence type="ECO:0000313" key="3">
    <source>
        <dbReference type="EMBL" id="TKF25918.1"/>
    </source>
</evidence>
<gene>
    <name evidence="3" type="ORF">FCV52_10505</name>
</gene>
<evidence type="ECO:0000256" key="1">
    <source>
        <dbReference type="PROSITE-ProRule" id="PRU00409"/>
    </source>
</evidence>
<dbReference type="PROSITE" id="PS50975">
    <property type="entry name" value="ATP_GRASP"/>
    <property type="match status" value="1"/>
</dbReference>
<keyword evidence="1" id="KW-0547">Nucleotide-binding</keyword>